<protein>
    <submittedName>
        <fullName evidence="1">Uncharacterized protein</fullName>
    </submittedName>
</protein>
<keyword evidence="2" id="KW-1185">Reference proteome</keyword>
<comment type="caution">
    <text evidence="1">The sequence shown here is derived from an EMBL/GenBank/DDBJ whole genome shotgun (WGS) entry which is preliminary data.</text>
</comment>
<dbReference type="EMBL" id="JBBPBM010000001">
    <property type="protein sequence ID" value="KAK8600460.1"/>
    <property type="molecule type" value="Genomic_DNA"/>
</dbReference>
<gene>
    <name evidence="1" type="ORF">V6N12_050314</name>
</gene>
<name>A0ABR2GCC3_9ROSI</name>
<evidence type="ECO:0000313" key="2">
    <source>
        <dbReference type="Proteomes" id="UP001472677"/>
    </source>
</evidence>
<organism evidence="1 2">
    <name type="scientific">Hibiscus sabdariffa</name>
    <name type="common">roselle</name>
    <dbReference type="NCBI Taxonomy" id="183260"/>
    <lineage>
        <taxon>Eukaryota</taxon>
        <taxon>Viridiplantae</taxon>
        <taxon>Streptophyta</taxon>
        <taxon>Embryophyta</taxon>
        <taxon>Tracheophyta</taxon>
        <taxon>Spermatophyta</taxon>
        <taxon>Magnoliopsida</taxon>
        <taxon>eudicotyledons</taxon>
        <taxon>Gunneridae</taxon>
        <taxon>Pentapetalae</taxon>
        <taxon>rosids</taxon>
        <taxon>malvids</taxon>
        <taxon>Malvales</taxon>
        <taxon>Malvaceae</taxon>
        <taxon>Malvoideae</taxon>
        <taxon>Hibiscus</taxon>
    </lineage>
</organism>
<reference evidence="1 2" key="1">
    <citation type="journal article" date="2024" name="G3 (Bethesda)">
        <title>Genome assembly of Hibiscus sabdariffa L. provides insights into metabolisms of medicinal natural products.</title>
        <authorList>
            <person name="Kim T."/>
        </authorList>
    </citation>
    <scope>NUCLEOTIDE SEQUENCE [LARGE SCALE GENOMIC DNA]</scope>
    <source>
        <strain evidence="1">TK-2024</strain>
        <tissue evidence="1">Old leaves</tissue>
    </source>
</reference>
<accession>A0ABR2GCC3</accession>
<evidence type="ECO:0000313" key="1">
    <source>
        <dbReference type="EMBL" id="KAK8600460.1"/>
    </source>
</evidence>
<dbReference type="Proteomes" id="UP001472677">
    <property type="component" value="Unassembled WGS sequence"/>
</dbReference>
<proteinExistence type="predicted"/>
<sequence length="69" mass="8309">MSGIRKSESLPIPLWYSLFNFKVVFHPFSFHRCARAFNSIRREYCLLRSKFQVLMQLERRIVALETSQQ</sequence>